<feature type="chain" id="PRO_5047086413" evidence="2">
    <location>
        <begin position="28"/>
        <end position="390"/>
    </location>
</feature>
<dbReference type="InterPro" id="IPR052910">
    <property type="entry name" value="ABC-Purine-Binding"/>
</dbReference>
<gene>
    <name evidence="4" type="ORF">DAETH_42500</name>
</gene>
<dbReference type="RefSeq" id="WP_264778140.1">
    <property type="nucleotide sequence ID" value="NZ_AP026562.1"/>
</dbReference>
<dbReference type="EMBL" id="AP026562">
    <property type="protein sequence ID" value="BDP44281.1"/>
    <property type="molecule type" value="Genomic_DNA"/>
</dbReference>
<evidence type="ECO:0000259" key="3">
    <source>
        <dbReference type="Pfam" id="PF02608"/>
    </source>
</evidence>
<name>A0ABM8AKC6_9DEIO</name>
<dbReference type="PANTHER" id="PTHR43208">
    <property type="entry name" value="ABC TRANSPORTER SUBSTRATE-BINDING PROTEIN"/>
    <property type="match status" value="1"/>
</dbReference>
<dbReference type="PANTHER" id="PTHR43208:SF1">
    <property type="entry name" value="ABC TRANSPORTER SUBSTRATE-BINDING PROTEIN"/>
    <property type="match status" value="1"/>
</dbReference>
<dbReference type="InterPro" id="IPR003760">
    <property type="entry name" value="PnrA-like"/>
</dbReference>
<proteinExistence type="predicted"/>
<keyword evidence="1 2" id="KW-0732">Signal</keyword>
<protein>
    <submittedName>
        <fullName evidence="4">ABC transporter substrate-binding protein</fullName>
    </submittedName>
</protein>
<evidence type="ECO:0000256" key="2">
    <source>
        <dbReference type="SAM" id="SignalP"/>
    </source>
</evidence>
<sequence length="390" mass="42238">MNKAAASLSLLGLLSLALTAGAPGAQAQGNKLRACFVYIGPANDGGWTYAHDQARKAAEKALPWLETRFVESVPEGQATPVLDRLARSGCQVIFTTSFGYMDQTAEAAKKYPNVIFAHAAGYKRGSNLATYMADFYQVYYLNGLMAGALSKSGNIGYVGTFPIPELKRHISAFALGVRAVNPKAKVNVKWISAWLEPTKARESAEALINEGNDVLAFTEDTPTIVQTAAARNIPVFGHYNDMFRFGPNSVVSGQIVHWDKIYIDFLTKVHNGTYTNKNLQNVDYWWLLNKGAVEVAAQPGVVINPKFAAQLKAARMTVNGKPVSVYDRVMALNADMKSARPKFDPYTGPIKDRNGILRVAAGKVASVADLNSMSWMAPGVTGAVADEPKK</sequence>
<organism evidence="4 5">
    <name type="scientific">Deinococcus aetherius</name>
    <dbReference type="NCBI Taxonomy" id="200252"/>
    <lineage>
        <taxon>Bacteria</taxon>
        <taxon>Thermotogati</taxon>
        <taxon>Deinococcota</taxon>
        <taxon>Deinococci</taxon>
        <taxon>Deinococcales</taxon>
        <taxon>Deinococcaceae</taxon>
        <taxon>Deinococcus</taxon>
    </lineage>
</organism>
<geneLocation type="plasmid" evidence="4 5">
    <name>pDAETH-2</name>
</geneLocation>
<keyword evidence="4" id="KW-0614">Plasmid</keyword>
<dbReference type="Pfam" id="PF02608">
    <property type="entry name" value="Bmp"/>
    <property type="match status" value="1"/>
</dbReference>
<evidence type="ECO:0000313" key="4">
    <source>
        <dbReference type="EMBL" id="BDP44281.1"/>
    </source>
</evidence>
<dbReference type="Gene3D" id="3.40.50.2300">
    <property type="match status" value="2"/>
</dbReference>
<dbReference type="CDD" id="cd19963">
    <property type="entry name" value="PBP1_BMP-like"/>
    <property type="match status" value="1"/>
</dbReference>
<evidence type="ECO:0000256" key="1">
    <source>
        <dbReference type="ARBA" id="ARBA00022729"/>
    </source>
</evidence>
<feature type="domain" description="ABC transporter substrate-binding protein PnrA-like" evidence="3">
    <location>
        <begin position="33"/>
        <end position="318"/>
    </location>
</feature>
<dbReference type="Proteomes" id="UP001064971">
    <property type="component" value="Plasmid pDAETH-2"/>
</dbReference>
<reference evidence="4" key="1">
    <citation type="submission" date="2022-07" db="EMBL/GenBank/DDBJ databases">
        <title>Complete Genome Sequence of the Radioresistant Bacterium Deinococcus aetherius ST0316, Isolated from the Air Dust collected in Lower Stratosphere above Japan.</title>
        <authorList>
            <person name="Satoh K."/>
            <person name="Hagiwara K."/>
            <person name="Katsumata K."/>
            <person name="Kubo A."/>
            <person name="Yokobori S."/>
            <person name="Yamagishi A."/>
            <person name="Oono Y."/>
            <person name="Narumi I."/>
        </authorList>
    </citation>
    <scope>NUCLEOTIDE SEQUENCE</scope>
    <source>
        <strain evidence="4">ST0316</strain>
        <plasmid evidence="4">pDAETH-2</plasmid>
    </source>
</reference>
<evidence type="ECO:0000313" key="5">
    <source>
        <dbReference type="Proteomes" id="UP001064971"/>
    </source>
</evidence>
<keyword evidence="5" id="KW-1185">Reference proteome</keyword>
<accession>A0ABM8AKC6</accession>
<feature type="signal peptide" evidence="2">
    <location>
        <begin position="1"/>
        <end position="27"/>
    </location>
</feature>